<accession>A0AA86PMC3</accession>
<keyword evidence="3" id="KW-1185">Reference proteome</keyword>
<evidence type="ECO:0000313" key="2">
    <source>
        <dbReference type="EMBL" id="CAL6053640.1"/>
    </source>
</evidence>
<protein>
    <submittedName>
        <fullName evidence="2">Hypothetical_protein</fullName>
    </submittedName>
</protein>
<dbReference type="EMBL" id="CATOUU010000667">
    <property type="protein sequence ID" value="CAI9939768.1"/>
    <property type="molecule type" value="Genomic_DNA"/>
</dbReference>
<dbReference type="AlphaFoldDB" id="A0AA86PMC3"/>
<comment type="caution">
    <text evidence="1">The sequence shown here is derived from an EMBL/GenBank/DDBJ whole genome shotgun (WGS) entry which is preliminary data.</text>
</comment>
<dbReference type="EMBL" id="CAXDID020000197">
    <property type="protein sequence ID" value="CAL6053640.1"/>
    <property type="molecule type" value="Genomic_DNA"/>
</dbReference>
<name>A0AA86PMC3_9EUKA</name>
<reference evidence="2 3" key="2">
    <citation type="submission" date="2024-07" db="EMBL/GenBank/DDBJ databases">
        <authorList>
            <person name="Akdeniz Z."/>
        </authorList>
    </citation>
    <scope>NUCLEOTIDE SEQUENCE [LARGE SCALE GENOMIC DNA]</scope>
</reference>
<evidence type="ECO:0000313" key="3">
    <source>
        <dbReference type="Proteomes" id="UP001642409"/>
    </source>
</evidence>
<proteinExistence type="predicted"/>
<evidence type="ECO:0000313" key="1">
    <source>
        <dbReference type="EMBL" id="CAI9939768.1"/>
    </source>
</evidence>
<organism evidence="1">
    <name type="scientific">Hexamita inflata</name>
    <dbReference type="NCBI Taxonomy" id="28002"/>
    <lineage>
        <taxon>Eukaryota</taxon>
        <taxon>Metamonada</taxon>
        <taxon>Diplomonadida</taxon>
        <taxon>Hexamitidae</taxon>
        <taxon>Hexamitinae</taxon>
        <taxon>Hexamita</taxon>
    </lineage>
</organism>
<reference evidence="1" key="1">
    <citation type="submission" date="2023-06" db="EMBL/GenBank/DDBJ databases">
        <authorList>
            <person name="Kurt Z."/>
        </authorList>
    </citation>
    <scope>NUCLEOTIDE SEQUENCE</scope>
</reference>
<gene>
    <name evidence="1" type="ORF">HINF_LOCUS27413</name>
    <name evidence="2" type="ORF">HINF_LOCUS45496</name>
</gene>
<sequence length="342" mass="39788">MLVILTALQDDFSRCNVSIHVQLNENNVDLQSTLDSIALQTGITYEIFIQTGYSPAQVDKYNELLAVMKEYQHIKHNNLLSNAGEYMLKYASIATQQCSYFLLMRAGEVFDEPYSLKQAVTLADERGAEVTVFQKYFTPMNATQKIFDMVYNFPQNTSVYKILHGIWFWQRTGQGMTFSGKLIKQPLMVKVLNYIQQNIIREVATQYLYYKDELLFMTLTYIFAETHTTDFDINFTVSRRNEPVITNPLQALQLTANTTFVIAVCKQVLMKLKDEFDMEQSIYQYYQIVKDVLNQTITVVNEDEYKTICKYFIKNKILTADYNHELVLICKLTPEDLKEISE</sequence>
<dbReference type="Proteomes" id="UP001642409">
    <property type="component" value="Unassembled WGS sequence"/>
</dbReference>